<evidence type="ECO:0000313" key="2">
    <source>
        <dbReference type="Proteomes" id="UP000199602"/>
    </source>
</evidence>
<dbReference type="RefSeq" id="WP_092064994.1">
    <property type="nucleotide sequence ID" value="NZ_FNIN01000005.1"/>
</dbReference>
<evidence type="ECO:0000313" key="1">
    <source>
        <dbReference type="EMBL" id="SDN69710.1"/>
    </source>
</evidence>
<organism evidence="1 2">
    <name type="scientific">Desulfonauticus submarinus</name>
    <dbReference type="NCBI Taxonomy" id="206665"/>
    <lineage>
        <taxon>Bacteria</taxon>
        <taxon>Pseudomonadati</taxon>
        <taxon>Thermodesulfobacteriota</taxon>
        <taxon>Desulfovibrionia</taxon>
        <taxon>Desulfovibrionales</taxon>
        <taxon>Desulfonauticaceae</taxon>
        <taxon>Desulfonauticus</taxon>
    </lineage>
</organism>
<dbReference type="EMBL" id="FNIN01000005">
    <property type="protein sequence ID" value="SDN69710.1"/>
    <property type="molecule type" value="Genomic_DNA"/>
</dbReference>
<keyword evidence="2" id="KW-1185">Reference proteome</keyword>
<proteinExistence type="predicted"/>
<name>A0A1H0DHT8_9BACT</name>
<reference evidence="1 2" key="1">
    <citation type="submission" date="2016-10" db="EMBL/GenBank/DDBJ databases">
        <authorList>
            <person name="de Groot N.N."/>
        </authorList>
    </citation>
    <scope>NUCLEOTIDE SEQUENCE [LARGE SCALE GENOMIC DNA]</scope>
    <source>
        <strain evidence="1 2">DSM 15269</strain>
    </source>
</reference>
<protein>
    <submittedName>
        <fullName evidence="1">Uncharacterized protein</fullName>
    </submittedName>
</protein>
<dbReference type="OrthoDB" id="5569763at2"/>
<gene>
    <name evidence="1" type="ORF">SAMN04488516_10526</name>
</gene>
<dbReference type="STRING" id="206665.SAMN04488516_10526"/>
<dbReference type="Proteomes" id="UP000199602">
    <property type="component" value="Unassembled WGS sequence"/>
</dbReference>
<dbReference type="AlphaFoldDB" id="A0A1H0DHT8"/>
<accession>A0A1H0DHT8</accession>
<sequence>MLKFLICVKNKNYETSLEKWKIYPVVKEEEMEGYVRIIDESGEDYLYPKEYFLPTELPAIVSEKVKKEYLDQV</sequence>